<keyword evidence="1" id="KW-0732">Signal</keyword>
<organism evidence="2 3">
    <name type="scientific">Alienimonas chondri</name>
    <dbReference type="NCBI Taxonomy" id="2681879"/>
    <lineage>
        <taxon>Bacteria</taxon>
        <taxon>Pseudomonadati</taxon>
        <taxon>Planctomycetota</taxon>
        <taxon>Planctomycetia</taxon>
        <taxon>Planctomycetales</taxon>
        <taxon>Planctomycetaceae</taxon>
        <taxon>Alienimonas</taxon>
    </lineage>
</organism>
<dbReference type="Proteomes" id="UP000609651">
    <property type="component" value="Unassembled WGS sequence"/>
</dbReference>
<name>A0ABX1VC35_9PLAN</name>
<dbReference type="EMBL" id="WTPX01000022">
    <property type="protein sequence ID" value="NNJ24996.1"/>
    <property type="molecule type" value="Genomic_DNA"/>
</dbReference>
<evidence type="ECO:0000313" key="2">
    <source>
        <dbReference type="EMBL" id="NNJ24996.1"/>
    </source>
</evidence>
<keyword evidence="3" id="KW-1185">Reference proteome</keyword>
<gene>
    <name evidence="2" type="ORF">LzC2_10580</name>
</gene>
<feature type="chain" id="PRO_5045971775" evidence="1">
    <location>
        <begin position="21"/>
        <end position="765"/>
    </location>
</feature>
<comment type="caution">
    <text evidence="2">The sequence shown here is derived from an EMBL/GenBank/DDBJ whole genome shotgun (WGS) entry which is preliminary data.</text>
</comment>
<dbReference type="InterPro" id="IPR017853">
    <property type="entry name" value="GH"/>
</dbReference>
<dbReference type="RefSeq" id="WP_171184527.1">
    <property type="nucleotide sequence ID" value="NZ_WTPX01000022.1"/>
</dbReference>
<accession>A0ABX1VC35</accession>
<protein>
    <submittedName>
        <fullName evidence="2">Uncharacterized protein</fullName>
    </submittedName>
</protein>
<dbReference type="SUPFAM" id="SSF51445">
    <property type="entry name" value="(Trans)glycosidases"/>
    <property type="match status" value="1"/>
</dbReference>
<evidence type="ECO:0000313" key="3">
    <source>
        <dbReference type="Proteomes" id="UP000609651"/>
    </source>
</evidence>
<reference evidence="2 3" key="1">
    <citation type="journal article" date="2020" name="Syst. Appl. Microbiol.">
        <title>Alienimonas chondri sp. nov., a novel planctomycete isolated from the biofilm of the red alga Chondrus crispus.</title>
        <authorList>
            <person name="Vitorino I."/>
            <person name="Albuquerque L."/>
            <person name="Wiegand S."/>
            <person name="Kallscheuer N."/>
            <person name="da Costa M.S."/>
            <person name="Lobo-da-Cunha A."/>
            <person name="Jogler C."/>
            <person name="Lage O.M."/>
        </authorList>
    </citation>
    <scope>NUCLEOTIDE SEQUENCE [LARGE SCALE GENOMIC DNA]</scope>
    <source>
        <strain evidence="2 3">LzC2</strain>
    </source>
</reference>
<evidence type="ECO:0000256" key="1">
    <source>
        <dbReference type="SAM" id="SignalP"/>
    </source>
</evidence>
<feature type="signal peptide" evidence="1">
    <location>
        <begin position="1"/>
        <end position="20"/>
    </location>
</feature>
<sequence>MRRVLPVLFLAAVLGGGASAAGDEVDLPRGDQPPALAIDHFPSRLHAVVWRNWPILPADRIARTVGAEPAQIEALAASMGLPANQPIPDRFKPYFYKTVLRRNWHLLPYDQLLTLLEMDAEELAFLLHEDDFLYSKFGRSKPLCEPVRWRAPSESERRRAAEIRDLVAQRFGDLSSPTGDARFAFIDDLAAPVAATGAGDPVSPSNSAPATGGPRFLYSYFAVYGDPLLDPAVDPYPEGLLQRLAARGVNGVWLHVVLRQLAPGGPDFPEFGKDHERRLANLRRLIERAERHGIKLYLYLNEPRAMPLSFFNDRPDLRGVQENELAALCTSDPRVRDWMRNALTHVFREAPGLGGAFTITASENLTNCASHGRHADCPRCGSRSAAEIIGEVNAVVEQGVHAGDPEAKVIAWDWGWNGHGLAPDHIAQLPRDTWLMSVSEWHLPIERGGVESRIGEYSVSAVGPGPRATEQWKTARDRGLRTVAKVQVNNSWELSATPWLPVPDLVAEHATRLRDAGVDGVMLSWSLGGYPSPNLEVMNRLLTDKTAAAEDVLQQIAVDRYGDAAAPNVRRAWTAFSEAFQEYPYSGATVYRGPQQMGPANLLHAAPTGRASTMIGFPYDDLDGWRGPYPRDVFIQQFDKLAAGWQVGLDRLEAAASVAAPDRRAVVEEDLRLARAAHLHFASTAAQARWIALRDRLSSDDTPETREQIAATLDAEDAFARQLYDLTRADSRIGFEASNAYYYLPLDLVEKTLNVDWMRRRIAER</sequence>
<dbReference type="Gene3D" id="3.20.20.80">
    <property type="entry name" value="Glycosidases"/>
    <property type="match status" value="1"/>
</dbReference>
<proteinExistence type="predicted"/>